<sequence length="26" mass="2914">MLIGTRVITMAWVSLSPRLNVQSINI</sequence>
<evidence type="ECO:0000313" key="2">
    <source>
        <dbReference type="Proteomes" id="UP000002424"/>
    </source>
</evidence>
<dbReference type="HOGENOM" id="CLU_3416589_0_0_6"/>
<proteinExistence type="predicted"/>
<gene>
    <name evidence="1" type="ordered locus">Avin_52380</name>
</gene>
<dbReference type="EMBL" id="CP001157">
    <property type="protein sequence ID" value="ACO81310.1"/>
    <property type="molecule type" value="Genomic_DNA"/>
</dbReference>
<accession>C1DNF2</accession>
<dbReference type="EnsemblBacteria" id="ACO81310">
    <property type="protein sequence ID" value="ACO81310"/>
    <property type="gene ID" value="Avin_52380"/>
</dbReference>
<reference evidence="1 2" key="1">
    <citation type="journal article" date="2009" name="J. Bacteriol.">
        <title>Genome sequence of Azotobacter vinelandii, an obligate aerobe specialized to support diverse anaerobic metabolic processes.</title>
        <authorList>
            <person name="Setubal J.C."/>
            <person name="dos Santos P."/>
            <person name="Goldman B.S."/>
            <person name="Ertesvag H."/>
            <person name="Espin G."/>
            <person name="Rubio L.M."/>
            <person name="Valla S."/>
            <person name="Almeida N.F."/>
            <person name="Balasubramanian D."/>
            <person name="Cromes L."/>
            <person name="Curatti L."/>
            <person name="Du Z."/>
            <person name="Godsy E."/>
            <person name="Goodner B."/>
            <person name="Hellner-Burris K."/>
            <person name="Hernandez J.A."/>
            <person name="Houmiel K."/>
            <person name="Imperial J."/>
            <person name="Kennedy C."/>
            <person name="Larson T.J."/>
            <person name="Latreille P."/>
            <person name="Ligon L.S."/>
            <person name="Lu J."/>
            <person name="Maerk M."/>
            <person name="Miller N.M."/>
            <person name="Norton S."/>
            <person name="O'Carroll I.P."/>
            <person name="Paulsen I."/>
            <person name="Raulfs E.C."/>
            <person name="Roemer R."/>
            <person name="Rosser J."/>
            <person name="Segura D."/>
            <person name="Slater S."/>
            <person name="Stricklin S.L."/>
            <person name="Studholme D.J."/>
            <person name="Sun J."/>
            <person name="Viana C.J."/>
            <person name="Wallin E."/>
            <person name="Wang B."/>
            <person name="Wheeler C."/>
            <person name="Zhu H."/>
            <person name="Dean D.R."/>
            <person name="Dixon R."/>
            <person name="Wood D."/>
        </authorList>
    </citation>
    <scope>NUCLEOTIDE SEQUENCE [LARGE SCALE GENOMIC DNA]</scope>
    <source>
        <strain evidence="2">DJ / ATCC BAA-1303</strain>
    </source>
</reference>
<dbReference type="Proteomes" id="UP000002424">
    <property type="component" value="Chromosome"/>
</dbReference>
<name>C1DNF2_AZOVD</name>
<dbReference type="STRING" id="322710.Avin_52380"/>
<protein>
    <submittedName>
        <fullName evidence="1">Uncharacterized protein</fullName>
    </submittedName>
</protein>
<dbReference type="AlphaFoldDB" id="C1DNF2"/>
<dbReference type="KEGG" id="avn:Avin_52380"/>
<keyword evidence="2" id="KW-1185">Reference proteome</keyword>
<organism evidence="1 2">
    <name type="scientific">Azotobacter vinelandii (strain DJ / ATCC BAA-1303)</name>
    <dbReference type="NCBI Taxonomy" id="322710"/>
    <lineage>
        <taxon>Bacteria</taxon>
        <taxon>Pseudomonadati</taxon>
        <taxon>Pseudomonadota</taxon>
        <taxon>Gammaproteobacteria</taxon>
        <taxon>Pseudomonadales</taxon>
        <taxon>Pseudomonadaceae</taxon>
        <taxon>Azotobacter</taxon>
    </lineage>
</organism>
<evidence type="ECO:0000313" key="1">
    <source>
        <dbReference type="EMBL" id="ACO81310.1"/>
    </source>
</evidence>